<name>A0A0C2SBI3_AMAMK</name>
<accession>A0A0C2SBI3</accession>
<evidence type="ECO:0000313" key="1">
    <source>
        <dbReference type="EMBL" id="KIL60205.1"/>
    </source>
</evidence>
<dbReference type="EMBL" id="KN818302">
    <property type="protein sequence ID" value="KIL60205.1"/>
    <property type="molecule type" value="Genomic_DNA"/>
</dbReference>
<proteinExistence type="predicted"/>
<reference evidence="1 2" key="1">
    <citation type="submission" date="2014-04" db="EMBL/GenBank/DDBJ databases">
        <title>Evolutionary Origins and Diversification of the Mycorrhizal Mutualists.</title>
        <authorList>
            <consortium name="DOE Joint Genome Institute"/>
            <consortium name="Mycorrhizal Genomics Consortium"/>
            <person name="Kohler A."/>
            <person name="Kuo A."/>
            <person name="Nagy L.G."/>
            <person name="Floudas D."/>
            <person name="Copeland A."/>
            <person name="Barry K.W."/>
            <person name="Cichocki N."/>
            <person name="Veneault-Fourrey C."/>
            <person name="LaButti K."/>
            <person name="Lindquist E.A."/>
            <person name="Lipzen A."/>
            <person name="Lundell T."/>
            <person name="Morin E."/>
            <person name="Murat C."/>
            <person name="Riley R."/>
            <person name="Ohm R."/>
            <person name="Sun H."/>
            <person name="Tunlid A."/>
            <person name="Henrissat B."/>
            <person name="Grigoriev I.V."/>
            <person name="Hibbett D.S."/>
            <person name="Martin F."/>
        </authorList>
    </citation>
    <scope>NUCLEOTIDE SEQUENCE [LARGE SCALE GENOMIC DNA]</scope>
    <source>
        <strain evidence="1 2">Koide BX008</strain>
    </source>
</reference>
<organism evidence="1 2">
    <name type="scientific">Amanita muscaria (strain Koide BX008)</name>
    <dbReference type="NCBI Taxonomy" id="946122"/>
    <lineage>
        <taxon>Eukaryota</taxon>
        <taxon>Fungi</taxon>
        <taxon>Dikarya</taxon>
        <taxon>Basidiomycota</taxon>
        <taxon>Agaricomycotina</taxon>
        <taxon>Agaricomycetes</taxon>
        <taxon>Agaricomycetidae</taxon>
        <taxon>Agaricales</taxon>
        <taxon>Pluteineae</taxon>
        <taxon>Amanitaceae</taxon>
        <taxon>Amanita</taxon>
    </lineage>
</organism>
<keyword evidence="2" id="KW-1185">Reference proteome</keyword>
<dbReference type="InParanoid" id="A0A0C2SBI3"/>
<dbReference type="Proteomes" id="UP000054549">
    <property type="component" value="Unassembled WGS sequence"/>
</dbReference>
<gene>
    <name evidence="1" type="ORF">M378DRAFT_84019</name>
</gene>
<feature type="non-terminal residue" evidence="1">
    <location>
        <position position="70"/>
    </location>
</feature>
<dbReference type="OrthoDB" id="3133167at2759"/>
<evidence type="ECO:0000313" key="2">
    <source>
        <dbReference type="Proteomes" id="UP000054549"/>
    </source>
</evidence>
<dbReference type="AlphaFoldDB" id="A0A0C2SBI3"/>
<protein>
    <submittedName>
        <fullName evidence="1">Uncharacterized protein</fullName>
    </submittedName>
</protein>
<sequence>MLDADPSPTPDAFRSHLIALISAYQLGPSSGVPVPRYDGQRDWQTETILGCLSEFARRMWLAEETIYRLK</sequence>
<dbReference type="HOGENOM" id="CLU_195660_0_0_1"/>
<dbReference type="STRING" id="946122.A0A0C2SBI3"/>